<name>A0ABR2U3Y5_9ROSI</name>
<accession>A0ABR2U3Y5</accession>
<dbReference type="EMBL" id="JBBPBN010000002">
    <property type="protein sequence ID" value="KAK9044413.1"/>
    <property type="molecule type" value="Genomic_DNA"/>
</dbReference>
<organism evidence="2 3">
    <name type="scientific">Hibiscus sabdariffa</name>
    <name type="common">roselle</name>
    <dbReference type="NCBI Taxonomy" id="183260"/>
    <lineage>
        <taxon>Eukaryota</taxon>
        <taxon>Viridiplantae</taxon>
        <taxon>Streptophyta</taxon>
        <taxon>Embryophyta</taxon>
        <taxon>Tracheophyta</taxon>
        <taxon>Spermatophyta</taxon>
        <taxon>Magnoliopsida</taxon>
        <taxon>eudicotyledons</taxon>
        <taxon>Gunneridae</taxon>
        <taxon>Pentapetalae</taxon>
        <taxon>rosids</taxon>
        <taxon>malvids</taxon>
        <taxon>Malvales</taxon>
        <taxon>Malvaceae</taxon>
        <taxon>Malvoideae</taxon>
        <taxon>Hibiscus</taxon>
    </lineage>
</organism>
<keyword evidence="3" id="KW-1185">Reference proteome</keyword>
<comment type="caution">
    <text evidence="2">The sequence shown here is derived from an EMBL/GenBank/DDBJ whole genome shotgun (WGS) entry which is preliminary data.</text>
</comment>
<feature type="region of interest" description="Disordered" evidence="1">
    <location>
        <begin position="1"/>
        <end position="57"/>
    </location>
</feature>
<protein>
    <submittedName>
        <fullName evidence="2">Uncharacterized protein</fullName>
    </submittedName>
</protein>
<dbReference type="Proteomes" id="UP001396334">
    <property type="component" value="Unassembled WGS sequence"/>
</dbReference>
<sequence length="75" mass="8455">MAPRFVMNGNRIKMENSVDNTSDERNSKKPRHQSYDPSDDSGQRREPSSATVDSDTHVPSPLRLLCLLLLIKKSS</sequence>
<feature type="compositionally biased region" description="Basic and acidic residues" evidence="1">
    <location>
        <begin position="12"/>
        <end position="27"/>
    </location>
</feature>
<proteinExistence type="predicted"/>
<gene>
    <name evidence="2" type="ORF">V6N11_058313</name>
</gene>
<reference evidence="2 3" key="1">
    <citation type="journal article" date="2024" name="G3 (Bethesda)">
        <title>Genome assembly of Hibiscus sabdariffa L. provides insights into metabolisms of medicinal natural products.</title>
        <authorList>
            <person name="Kim T."/>
        </authorList>
    </citation>
    <scope>NUCLEOTIDE SEQUENCE [LARGE SCALE GENOMIC DNA]</scope>
    <source>
        <strain evidence="2">TK-2024</strain>
        <tissue evidence="2">Old leaves</tissue>
    </source>
</reference>
<evidence type="ECO:0000313" key="3">
    <source>
        <dbReference type="Proteomes" id="UP001396334"/>
    </source>
</evidence>
<evidence type="ECO:0000256" key="1">
    <source>
        <dbReference type="SAM" id="MobiDB-lite"/>
    </source>
</evidence>
<evidence type="ECO:0000313" key="2">
    <source>
        <dbReference type="EMBL" id="KAK9044413.1"/>
    </source>
</evidence>